<comment type="caution">
    <text evidence="13">The sequence shown here is derived from an EMBL/GenBank/DDBJ whole genome shotgun (WGS) entry which is preliminary data.</text>
</comment>
<evidence type="ECO:0000256" key="12">
    <source>
        <dbReference type="SAM" id="SignalP"/>
    </source>
</evidence>
<keyword evidence="6 9" id="KW-0862">Zinc</keyword>
<dbReference type="Gene3D" id="3.40.720.10">
    <property type="entry name" value="Alkaline Phosphatase, subunit A"/>
    <property type="match status" value="1"/>
</dbReference>
<dbReference type="AlphaFoldDB" id="A0AAJ0BZ91"/>
<feature type="active site" description="Phosphoserine intermediate" evidence="8">
    <location>
        <position position="86"/>
    </location>
</feature>
<dbReference type="PRINTS" id="PR00113">
    <property type="entry name" value="ALKPHPHTASE"/>
</dbReference>
<feature type="binding site" evidence="9">
    <location>
        <position position="287"/>
    </location>
    <ligand>
        <name>Zn(2+)</name>
        <dbReference type="ChEBI" id="CHEBI:29105"/>
        <label>2</label>
    </ligand>
</feature>
<evidence type="ECO:0000256" key="7">
    <source>
        <dbReference type="ARBA" id="ARBA00022842"/>
    </source>
</evidence>
<dbReference type="InterPro" id="IPR017850">
    <property type="entry name" value="Alkaline_phosphatase_core_sf"/>
</dbReference>
<evidence type="ECO:0000256" key="5">
    <source>
        <dbReference type="ARBA" id="ARBA00022801"/>
    </source>
</evidence>
<proteinExistence type="inferred from homology"/>
<dbReference type="GO" id="GO:0004035">
    <property type="term" value="F:alkaline phosphatase activity"/>
    <property type="evidence" value="ECO:0007669"/>
    <property type="project" value="UniProtKB-EC"/>
</dbReference>
<keyword evidence="14" id="KW-1185">Reference proteome</keyword>
<feature type="binding site" evidence="9">
    <location>
        <position position="282"/>
    </location>
    <ligand>
        <name>Mg(2+)</name>
        <dbReference type="ChEBI" id="CHEBI:18420"/>
    </ligand>
</feature>
<evidence type="ECO:0000256" key="10">
    <source>
        <dbReference type="RuleBase" id="RU003946"/>
    </source>
</evidence>
<dbReference type="PROSITE" id="PS00123">
    <property type="entry name" value="ALKALINE_PHOSPHATASE"/>
    <property type="match status" value="1"/>
</dbReference>
<dbReference type="EMBL" id="MU839011">
    <property type="protein sequence ID" value="KAK1766577.1"/>
    <property type="molecule type" value="Genomic_DNA"/>
</dbReference>
<feature type="signal peptide" evidence="12">
    <location>
        <begin position="1"/>
        <end position="20"/>
    </location>
</feature>
<feature type="chain" id="PRO_5042614729" description="Alkaline phosphatase" evidence="12">
    <location>
        <begin position="21"/>
        <end position="500"/>
    </location>
</feature>
<comment type="catalytic activity">
    <reaction evidence="11">
        <text>a phosphate monoester + H2O = an alcohol + phosphate</text>
        <dbReference type="Rhea" id="RHEA:15017"/>
        <dbReference type="ChEBI" id="CHEBI:15377"/>
        <dbReference type="ChEBI" id="CHEBI:30879"/>
        <dbReference type="ChEBI" id="CHEBI:43474"/>
        <dbReference type="ChEBI" id="CHEBI:67140"/>
        <dbReference type="EC" id="3.1.3.1"/>
    </reaction>
</comment>
<keyword evidence="4 9" id="KW-0479">Metal-binding</keyword>
<dbReference type="Gene3D" id="1.10.1200.140">
    <property type="entry name" value="Alkaline phosphatase, crown domain"/>
    <property type="match status" value="1"/>
</dbReference>
<dbReference type="GeneID" id="85314742"/>
<feature type="binding site" evidence="9">
    <location>
        <position position="137"/>
    </location>
    <ligand>
        <name>Mg(2+)</name>
        <dbReference type="ChEBI" id="CHEBI:18420"/>
    </ligand>
</feature>
<feature type="binding site" evidence="9">
    <location>
        <position position="33"/>
    </location>
    <ligand>
        <name>Zn(2+)</name>
        <dbReference type="ChEBI" id="CHEBI:29105"/>
        <label>2</label>
    </ligand>
</feature>
<protein>
    <recommendedName>
        <fullName evidence="2 11">Alkaline phosphatase</fullName>
        <ecNumber evidence="2 11">3.1.3.1</ecNumber>
    </recommendedName>
</protein>
<feature type="binding site" evidence="9">
    <location>
        <position position="139"/>
    </location>
    <ligand>
        <name>Mg(2+)</name>
        <dbReference type="ChEBI" id="CHEBI:18420"/>
    </ligand>
</feature>
<feature type="binding site" evidence="9">
    <location>
        <position position="329"/>
    </location>
    <ligand>
        <name>Zn(2+)</name>
        <dbReference type="ChEBI" id="CHEBI:29105"/>
        <label>2</label>
    </ligand>
</feature>
<organism evidence="13 14">
    <name type="scientific">Phialemonium atrogriseum</name>
    <dbReference type="NCBI Taxonomy" id="1093897"/>
    <lineage>
        <taxon>Eukaryota</taxon>
        <taxon>Fungi</taxon>
        <taxon>Dikarya</taxon>
        <taxon>Ascomycota</taxon>
        <taxon>Pezizomycotina</taxon>
        <taxon>Sordariomycetes</taxon>
        <taxon>Sordariomycetidae</taxon>
        <taxon>Cephalothecales</taxon>
        <taxon>Cephalothecaceae</taxon>
        <taxon>Phialemonium</taxon>
    </lineage>
</organism>
<dbReference type="InterPro" id="IPR018299">
    <property type="entry name" value="Alkaline_phosphatase_AS"/>
</dbReference>
<dbReference type="SUPFAM" id="SSF53649">
    <property type="entry name" value="Alkaline phosphatase-like"/>
    <property type="match status" value="1"/>
</dbReference>
<dbReference type="GO" id="GO:0046872">
    <property type="term" value="F:metal ion binding"/>
    <property type="evidence" value="ECO:0007669"/>
    <property type="project" value="UniProtKB-KW"/>
</dbReference>
<dbReference type="Pfam" id="PF00245">
    <property type="entry name" value="Alk_phosphatase"/>
    <property type="match status" value="1"/>
</dbReference>
<sequence length="500" mass="53285">MRSNAGILAVGGLLAHSALAAPSAKNFIYIVPDGFGQASQTMARDYVSLIQNGGNPKAPVSIQLAADKMVIGNVRTQASDSLITDSAASATAFGCGVKTYNNAIAVDPNGEPVGSILEAAKLNGMRTGLVVTSTINHATPACYIAHVANRNSYEKIAEHEIGYGHPMGPSADILMGGGRCYFKPKSDPGSCRRDDVDLLSFAEEHGYYVMQNRSAFDTLKGGKGDIPLPFLGLFNDDQMMYEIDRSRQPEAEPSLLEMVQTALTALDRATSCKKKGYFLMIEASRIDHAGHASDPAAHLFDTIMYNDVMGFAREWIDAHPDTMLMSAADHECGGLTLHGFNPLPLGRASASTEALAKLFGEFKGSDAERRAYFVGEILPAYGLEGASDAEVNTLLAARNLGTEMGNLLASRAGVHFSTGDHTASDVTLFGYGAGENGRAIRSDMAGNWDNTQLPGYIERVLGVKMSDATAALRANGTSWVGKRDLNARSDDHIHGHGHSH</sequence>
<keyword evidence="12" id="KW-0732">Signal</keyword>
<evidence type="ECO:0000256" key="2">
    <source>
        <dbReference type="ARBA" id="ARBA00012647"/>
    </source>
</evidence>
<evidence type="ECO:0000256" key="11">
    <source>
        <dbReference type="RuleBase" id="RU003947"/>
    </source>
</evidence>
<evidence type="ECO:0000313" key="14">
    <source>
        <dbReference type="Proteomes" id="UP001244011"/>
    </source>
</evidence>
<keyword evidence="3" id="KW-0597">Phosphoprotein</keyword>
<accession>A0AAJ0BZ91</accession>
<comment type="cofactor">
    <cofactor evidence="9">
        <name>Mg(2+)</name>
        <dbReference type="ChEBI" id="CHEBI:18420"/>
    </cofactor>
    <text evidence="9">Binds 1 Mg(2+) ion.</text>
</comment>
<dbReference type="InterPro" id="IPR042085">
    <property type="entry name" value="Ap_crown"/>
</dbReference>
<keyword evidence="7 9" id="KW-0460">Magnesium</keyword>
<dbReference type="Proteomes" id="UP001244011">
    <property type="component" value="Unassembled WGS sequence"/>
</dbReference>
<comment type="cofactor">
    <cofactor evidence="9">
        <name>Zn(2+)</name>
        <dbReference type="ChEBI" id="CHEBI:29105"/>
    </cofactor>
    <text evidence="9">Binds 2 Zn(2+) ions.</text>
</comment>
<dbReference type="RefSeq" id="XP_060282790.1">
    <property type="nucleotide sequence ID" value="XM_060431555.1"/>
</dbReference>
<evidence type="ECO:0000256" key="4">
    <source>
        <dbReference type="ARBA" id="ARBA00022723"/>
    </source>
</evidence>
<gene>
    <name evidence="13" type="ORF">QBC33DRAFT_588774</name>
</gene>
<dbReference type="CDD" id="cd16012">
    <property type="entry name" value="ALP"/>
    <property type="match status" value="1"/>
</dbReference>
<comment type="similarity">
    <text evidence="1 10">Belongs to the alkaline phosphatase family.</text>
</comment>
<reference evidence="13" key="1">
    <citation type="submission" date="2023-06" db="EMBL/GenBank/DDBJ databases">
        <title>Genome-scale phylogeny and comparative genomics of the fungal order Sordariales.</title>
        <authorList>
            <consortium name="Lawrence Berkeley National Laboratory"/>
            <person name="Hensen N."/>
            <person name="Bonometti L."/>
            <person name="Westerberg I."/>
            <person name="Brannstrom I.O."/>
            <person name="Guillou S."/>
            <person name="Cros-Aarteil S."/>
            <person name="Calhoun S."/>
            <person name="Haridas S."/>
            <person name="Kuo A."/>
            <person name="Mondo S."/>
            <person name="Pangilinan J."/>
            <person name="Riley R."/>
            <person name="Labutti K."/>
            <person name="Andreopoulos B."/>
            <person name="Lipzen A."/>
            <person name="Chen C."/>
            <person name="Yanf M."/>
            <person name="Daum C."/>
            <person name="Ng V."/>
            <person name="Clum A."/>
            <person name="Steindorff A."/>
            <person name="Ohm R."/>
            <person name="Martin F."/>
            <person name="Silar P."/>
            <person name="Natvig D."/>
            <person name="Lalanne C."/>
            <person name="Gautier V."/>
            <person name="Ament-Velasquez S.L."/>
            <person name="Kruys A."/>
            <person name="Hutchinson M.I."/>
            <person name="Powell A.J."/>
            <person name="Barry K."/>
            <person name="Miller A.N."/>
            <person name="Grigoriev I.V."/>
            <person name="Debuchy R."/>
            <person name="Gladieux P."/>
            <person name="Thoren M.H."/>
            <person name="Johannesson H."/>
        </authorList>
    </citation>
    <scope>NUCLEOTIDE SEQUENCE</scope>
    <source>
        <strain evidence="13">8032-3</strain>
    </source>
</reference>
<feature type="binding site" evidence="9">
    <location>
        <position position="421"/>
    </location>
    <ligand>
        <name>Zn(2+)</name>
        <dbReference type="ChEBI" id="CHEBI:29105"/>
        <label>2</label>
    </ligand>
</feature>
<keyword evidence="5 11" id="KW-0378">Hydrolase</keyword>
<feature type="binding site" evidence="9">
    <location>
        <position position="291"/>
    </location>
    <ligand>
        <name>Zn(2+)</name>
        <dbReference type="ChEBI" id="CHEBI:29105"/>
        <label>2</label>
    </ligand>
</feature>
<name>A0AAJ0BZ91_9PEZI</name>
<dbReference type="SMART" id="SM00098">
    <property type="entry name" value="alkPPc"/>
    <property type="match status" value="1"/>
</dbReference>
<dbReference type="EC" id="3.1.3.1" evidence="2 11"/>
<evidence type="ECO:0000256" key="8">
    <source>
        <dbReference type="PIRSR" id="PIRSR601952-1"/>
    </source>
</evidence>
<dbReference type="PANTHER" id="PTHR11596:SF5">
    <property type="entry name" value="ALKALINE PHOSPHATASE"/>
    <property type="match status" value="1"/>
</dbReference>
<evidence type="ECO:0000256" key="9">
    <source>
        <dbReference type="PIRSR" id="PIRSR601952-2"/>
    </source>
</evidence>
<feature type="binding site" evidence="9">
    <location>
        <position position="33"/>
    </location>
    <ligand>
        <name>Mg(2+)</name>
        <dbReference type="ChEBI" id="CHEBI:18420"/>
    </ligand>
</feature>
<evidence type="ECO:0000313" key="13">
    <source>
        <dbReference type="EMBL" id="KAK1766577.1"/>
    </source>
</evidence>
<evidence type="ECO:0000256" key="6">
    <source>
        <dbReference type="ARBA" id="ARBA00022833"/>
    </source>
</evidence>
<dbReference type="InterPro" id="IPR001952">
    <property type="entry name" value="Alkaline_phosphatase"/>
</dbReference>
<dbReference type="PANTHER" id="PTHR11596">
    <property type="entry name" value="ALKALINE PHOSPHATASE"/>
    <property type="match status" value="1"/>
</dbReference>
<feature type="binding site" evidence="9">
    <location>
        <position position="330"/>
    </location>
    <ligand>
        <name>Zn(2+)</name>
        <dbReference type="ChEBI" id="CHEBI:29105"/>
        <label>2</label>
    </ligand>
</feature>
<dbReference type="GO" id="GO:0000329">
    <property type="term" value="C:fungal-type vacuole membrane"/>
    <property type="evidence" value="ECO:0007669"/>
    <property type="project" value="TreeGrafter"/>
</dbReference>
<evidence type="ECO:0000256" key="1">
    <source>
        <dbReference type="ARBA" id="ARBA00005984"/>
    </source>
</evidence>
<evidence type="ECO:0000256" key="3">
    <source>
        <dbReference type="ARBA" id="ARBA00022553"/>
    </source>
</evidence>